<dbReference type="AlphaFoldDB" id="A0AAP0M4I6"/>
<accession>A0AAP0M4I6</accession>
<sequence length="213" mass="24279">MKEKGSRAVAGCLAGKILLAREVNREGLKIAFIIRELRSRVGKVEDIGIDAQGECFGEFMRIQVSVNIIKPLKKLIILKQEREEDIPILVAYERLPDFCFCYGCIEHQFRECRTFVFVVDALGTSLENVWIIKVSKKKDLPFRPWLKAVSLADRTKLNRAKEKWSKEQEKARDEALELEIAEIPNLGSPTLNLGHKFGSTPNHESMEAKRALI</sequence>
<comment type="caution">
    <text evidence="2">The sequence shown here is derived from an EMBL/GenBank/DDBJ whole genome shotgun (WGS) entry which is preliminary data.</text>
</comment>
<keyword evidence="1" id="KW-0175">Coiled coil</keyword>
<evidence type="ECO:0000313" key="2">
    <source>
        <dbReference type="EMBL" id="KAK9198608.1"/>
    </source>
</evidence>
<dbReference type="Proteomes" id="UP001428341">
    <property type="component" value="Unassembled WGS sequence"/>
</dbReference>
<reference evidence="2 3" key="1">
    <citation type="submission" date="2024-05" db="EMBL/GenBank/DDBJ databases">
        <title>Haplotype-resolved chromosome-level genome assembly of Huyou (Citrus changshanensis).</title>
        <authorList>
            <person name="Miao C."/>
            <person name="Chen W."/>
            <person name="Wu Y."/>
            <person name="Wang L."/>
            <person name="Zhao S."/>
            <person name="Grierson D."/>
            <person name="Xu C."/>
            <person name="Chen K."/>
        </authorList>
    </citation>
    <scope>NUCLEOTIDE SEQUENCE [LARGE SCALE GENOMIC DNA]</scope>
    <source>
        <strain evidence="2">01-14</strain>
        <tissue evidence="2">Leaf</tissue>
    </source>
</reference>
<dbReference type="PANTHER" id="PTHR31286">
    <property type="entry name" value="GLYCINE-RICH CELL WALL STRUCTURAL PROTEIN 1.8-LIKE"/>
    <property type="match status" value="1"/>
</dbReference>
<evidence type="ECO:0000313" key="3">
    <source>
        <dbReference type="Proteomes" id="UP001428341"/>
    </source>
</evidence>
<gene>
    <name evidence="2" type="ORF">WN944_013794</name>
</gene>
<dbReference type="EMBL" id="JBCGBO010000005">
    <property type="protein sequence ID" value="KAK9198608.1"/>
    <property type="molecule type" value="Genomic_DNA"/>
</dbReference>
<evidence type="ECO:0000256" key="1">
    <source>
        <dbReference type="SAM" id="Coils"/>
    </source>
</evidence>
<feature type="coiled-coil region" evidence="1">
    <location>
        <begin position="154"/>
        <end position="181"/>
    </location>
</feature>
<evidence type="ECO:0008006" key="4">
    <source>
        <dbReference type="Google" id="ProtNLM"/>
    </source>
</evidence>
<proteinExistence type="predicted"/>
<organism evidence="2 3">
    <name type="scientific">Citrus x changshan-huyou</name>
    <dbReference type="NCBI Taxonomy" id="2935761"/>
    <lineage>
        <taxon>Eukaryota</taxon>
        <taxon>Viridiplantae</taxon>
        <taxon>Streptophyta</taxon>
        <taxon>Embryophyta</taxon>
        <taxon>Tracheophyta</taxon>
        <taxon>Spermatophyta</taxon>
        <taxon>Magnoliopsida</taxon>
        <taxon>eudicotyledons</taxon>
        <taxon>Gunneridae</taxon>
        <taxon>Pentapetalae</taxon>
        <taxon>rosids</taxon>
        <taxon>malvids</taxon>
        <taxon>Sapindales</taxon>
        <taxon>Rutaceae</taxon>
        <taxon>Aurantioideae</taxon>
        <taxon>Citrus</taxon>
    </lineage>
</organism>
<name>A0AAP0M4I6_9ROSI</name>
<keyword evidence="3" id="KW-1185">Reference proteome</keyword>
<dbReference type="InterPro" id="IPR040256">
    <property type="entry name" value="At4g02000-like"/>
</dbReference>
<dbReference type="PANTHER" id="PTHR31286:SF167">
    <property type="entry name" value="OS09G0268800 PROTEIN"/>
    <property type="match status" value="1"/>
</dbReference>
<protein>
    <recommendedName>
        <fullName evidence="4">Zinc knuckle CX2CX4HX4C domain-containing protein</fullName>
    </recommendedName>
</protein>